<evidence type="ECO:0000256" key="5">
    <source>
        <dbReference type="ARBA" id="ARBA00022692"/>
    </source>
</evidence>
<evidence type="ECO:0000313" key="9">
    <source>
        <dbReference type="EMBL" id="HGB15164.1"/>
    </source>
</evidence>
<name>A0A7C3SJJ8_9BACT</name>
<evidence type="ECO:0000256" key="1">
    <source>
        <dbReference type="ARBA" id="ARBA00004442"/>
    </source>
</evidence>
<feature type="chain" id="PRO_5027782356" evidence="8">
    <location>
        <begin position="26"/>
        <end position="479"/>
    </location>
</feature>
<dbReference type="Pfam" id="PF02321">
    <property type="entry name" value="OEP"/>
    <property type="match status" value="1"/>
</dbReference>
<dbReference type="GO" id="GO:0009279">
    <property type="term" value="C:cell outer membrane"/>
    <property type="evidence" value="ECO:0007669"/>
    <property type="project" value="UniProtKB-SubCell"/>
</dbReference>
<dbReference type="SUPFAM" id="SSF56954">
    <property type="entry name" value="Outer membrane efflux proteins (OEP)"/>
    <property type="match status" value="1"/>
</dbReference>
<keyword evidence="5" id="KW-0812">Transmembrane</keyword>
<dbReference type="InterPro" id="IPR003423">
    <property type="entry name" value="OMP_efflux"/>
</dbReference>
<evidence type="ECO:0000256" key="7">
    <source>
        <dbReference type="ARBA" id="ARBA00023237"/>
    </source>
</evidence>
<dbReference type="PANTHER" id="PTHR30026">
    <property type="entry name" value="OUTER MEMBRANE PROTEIN TOLC"/>
    <property type="match status" value="1"/>
</dbReference>
<keyword evidence="8" id="KW-0732">Signal</keyword>
<keyword evidence="6" id="KW-0472">Membrane</keyword>
<keyword evidence="7" id="KW-0998">Cell outer membrane</keyword>
<reference evidence="9" key="1">
    <citation type="journal article" date="2020" name="mSystems">
        <title>Genome- and Community-Level Interaction Insights into Carbon Utilization and Element Cycling Functions of Hydrothermarchaeota in Hydrothermal Sediment.</title>
        <authorList>
            <person name="Zhou Z."/>
            <person name="Liu Y."/>
            <person name="Xu W."/>
            <person name="Pan J."/>
            <person name="Luo Z.H."/>
            <person name="Li M."/>
        </authorList>
    </citation>
    <scope>NUCLEOTIDE SEQUENCE [LARGE SCALE GENOMIC DNA]</scope>
    <source>
        <strain evidence="9">SpSt-776</strain>
    </source>
</reference>
<evidence type="ECO:0000256" key="6">
    <source>
        <dbReference type="ARBA" id="ARBA00023136"/>
    </source>
</evidence>
<keyword evidence="4" id="KW-1134">Transmembrane beta strand</keyword>
<dbReference type="InterPro" id="IPR051906">
    <property type="entry name" value="TolC-like"/>
</dbReference>
<evidence type="ECO:0000256" key="8">
    <source>
        <dbReference type="SAM" id="SignalP"/>
    </source>
</evidence>
<dbReference type="EMBL" id="DTHB01000050">
    <property type="protein sequence ID" value="HGB15164.1"/>
    <property type="molecule type" value="Genomic_DNA"/>
</dbReference>
<proteinExistence type="inferred from homology"/>
<dbReference type="GO" id="GO:0015288">
    <property type="term" value="F:porin activity"/>
    <property type="evidence" value="ECO:0007669"/>
    <property type="project" value="TreeGrafter"/>
</dbReference>
<dbReference type="GO" id="GO:1990281">
    <property type="term" value="C:efflux pump complex"/>
    <property type="evidence" value="ECO:0007669"/>
    <property type="project" value="TreeGrafter"/>
</dbReference>
<comment type="caution">
    <text evidence="9">The sequence shown here is derived from an EMBL/GenBank/DDBJ whole genome shotgun (WGS) entry which is preliminary data.</text>
</comment>
<keyword evidence="3" id="KW-0813">Transport</keyword>
<evidence type="ECO:0000256" key="4">
    <source>
        <dbReference type="ARBA" id="ARBA00022452"/>
    </source>
</evidence>
<feature type="signal peptide" evidence="8">
    <location>
        <begin position="1"/>
        <end position="25"/>
    </location>
</feature>
<gene>
    <name evidence="9" type="ORF">ENV62_08030</name>
</gene>
<evidence type="ECO:0000256" key="2">
    <source>
        <dbReference type="ARBA" id="ARBA00007613"/>
    </source>
</evidence>
<protein>
    <submittedName>
        <fullName evidence="9">TolC family protein</fullName>
    </submittedName>
</protein>
<comment type="similarity">
    <text evidence="2">Belongs to the outer membrane factor (OMF) (TC 1.B.17) family.</text>
</comment>
<evidence type="ECO:0000256" key="3">
    <source>
        <dbReference type="ARBA" id="ARBA00022448"/>
    </source>
</evidence>
<dbReference type="AlphaFoldDB" id="A0A7C3SJJ8"/>
<dbReference type="Gene3D" id="1.20.1600.10">
    <property type="entry name" value="Outer membrane efflux proteins (OEP)"/>
    <property type="match status" value="1"/>
</dbReference>
<dbReference type="GO" id="GO:0015562">
    <property type="term" value="F:efflux transmembrane transporter activity"/>
    <property type="evidence" value="ECO:0007669"/>
    <property type="project" value="InterPro"/>
</dbReference>
<accession>A0A7C3SJJ8</accession>
<comment type="subcellular location">
    <subcellularLocation>
        <location evidence="1">Cell outer membrane</location>
    </subcellularLocation>
</comment>
<sequence>MVWGKYFLALVTAFFFLAAAGGGRAQEKPVLNLDELVAMALKYSPEVKASQDEVELARQMREEARGYYYPRLETTSIFSVVPNAREPFVKDGVTFFPDPANRIHGVNVFGRLDAVITQPLYTFGKIAHRERAAQRYVKVKEEGVEAKRGDVIVKVAEAYYGFILADQGKDAVKDARVYLNDARTRIDRLLAVGSPNVKESDRYRVAVLEGALEQFAAKADEGAKVAYLALKQLTGYPPDQDFRLPLELPQPEPIKADLEHYIRQAFDLRPEMKQLKEGVVARQLLVEAAKAERYPSFFFAVYGVLAGAPGRATVKGNLRDPAIIDFYNSRGALPVLGMKWDWDFGITEAKIKQAQAELSQLKNTEKTALMGIPVQVAEAYGKVQENYKATKGLEKSYINARRWVVTAFSNFDIGLGTMDEVFRAIREYGEARGNYLLALYNYHLAKAKLDHVTGAYRLKMAARAEPKKEGPARTEQRQK</sequence>
<organism evidence="9">
    <name type="scientific">Desulfobacca acetoxidans</name>
    <dbReference type="NCBI Taxonomy" id="60893"/>
    <lineage>
        <taxon>Bacteria</taxon>
        <taxon>Pseudomonadati</taxon>
        <taxon>Thermodesulfobacteriota</taxon>
        <taxon>Desulfobaccia</taxon>
        <taxon>Desulfobaccales</taxon>
        <taxon>Desulfobaccaceae</taxon>
        <taxon>Desulfobacca</taxon>
    </lineage>
</organism>
<dbReference type="PANTHER" id="PTHR30026:SF13">
    <property type="entry name" value="MEMBRANE EFFLUX PROTEIN, PUTATIVE-RELATED"/>
    <property type="match status" value="1"/>
</dbReference>